<dbReference type="PROSITE" id="PS51257">
    <property type="entry name" value="PROKAR_LIPOPROTEIN"/>
    <property type="match status" value="1"/>
</dbReference>
<feature type="chain" id="PRO_5041268037" evidence="2">
    <location>
        <begin position="22"/>
        <end position="460"/>
    </location>
</feature>
<dbReference type="PANTHER" id="PTHR43649:SF30">
    <property type="entry name" value="ABC TRANSPORTER SUBSTRATE-BINDING PROTEIN"/>
    <property type="match status" value="1"/>
</dbReference>
<dbReference type="InterPro" id="IPR050490">
    <property type="entry name" value="Bact_solute-bd_prot1"/>
</dbReference>
<gene>
    <name evidence="3" type="ORF">PBV87_10055</name>
</gene>
<proteinExistence type="predicted"/>
<evidence type="ECO:0000256" key="1">
    <source>
        <dbReference type="SAM" id="MobiDB-lite"/>
    </source>
</evidence>
<accession>A0AA42DMT9</accession>
<dbReference type="RefSeq" id="WP_271012144.1">
    <property type="nucleotide sequence ID" value="NZ_JAQIFT010000040.1"/>
</dbReference>
<evidence type="ECO:0000256" key="2">
    <source>
        <dbReference type="SAM" id="SignalP"/>
    </source>
</evidence>
<feature type="region of interest" description="Disordered" evidence="1">
    <location>
        <begin position="22"/>
        <end position="52"/>
    </location>
</feature>
<name>A0AA42DMT9_9FIRM</name>
<dbReference type="Gene3D" id="3.40.190.10">
    <property type="entry name" value="Periplasmic binding protein-like II"/>
    <property type="match status" value="1"/>
</dbReference>
<dbReference type="Proteomes" id="UP001169242">
    <property type="component" value="Unassembled WGS sequence"/>
</dbReference>
<dbReference type="AlphaFoldDB" id="A0AA42DMT9"/>
<reference evidence="3" key="1">
    <citation type="journal article" date="2023" name="Int. J. Syst. Evol. Microbiol.">
        <title>&lt;i&gt;Holtiella tumoricola&lt;/i&gt; gen. nov. sp. nov., isolated from a human clinical sample.</title>
        <authorList>
            <person name="Allen-Vercoe E."/>
            <person name="Daigneault M.C."/>
            <person name="Vancuren S.J."/>
            <person name="Cochrane K."/>
            <person name="O'Neal L.L."/>
            <person name="Sankaranarayanan K."/>
            <person name="Lawson P.A."/>
        </authorList>
    </citation>
    <scope>NUCLEOTIDE SEQUENCE</scope>
    <source>
        <strain evidence="3">CC70A</strain>
    </source>
</reference>
<sequence length="460" mass="51275">MKKMVSLMLSGVMLASSLVGCASGEKVPTPSTDVTSKTNESTDTPDTNANETTEKAEITIWRTSQQNEVYRDLDKLFMEENPDVNVKVVIKEGDPQHEFMQSVAMGNAPDLVQAEFMNLMKFAANGILEPLNPMLESWGEWPQFNQSYVDILTRDGNTYGVPYLVIPMLFAYNKAIFEENGITELPKDWDQALDIAKKVNDPSKQIIGYSTLTAEWTEWFFQYYVWQAGGDLTKENSDGTIELTFTDPAAIEAAKYYQKLKAEGVLQSDLTLKFNDLIDQFAQGRIAMMPCGGDWISRFVNAGMDPDDIGIMVSPAGPGGKQDSAIGGSSFGIRAGLTDNVKNAAFKYITFITGQEAIEFYFDEMASKGATDLLIIARDDMNVGQFYDLPEEYIAILEEAKAKGRLEFYGKPEFGGYVDRVVQKLFIDPNMDIEAEFKAAQDLATKEKLDEFNKLNKVSE</sequence>
<dbReference type="PANTHER" id="PTHR43649">
    <property type="entry name" value="ARABINOSE-BINDING PROTEIN-RELATED"/>
    <property type="match status" value="1"/>
</dbReference>
<feature type="compositionally biased region" description="Polar residues" evidence="1">
    <location>
        <begin position="29"/>
        <end position="51"/>
    </location>
</feature>
<dbReference type="SUPFAM" id="SSF53850">
    <property type="entry name" value="Periplasmic binding protein-like II"/>
    <property type="match status" value="1"/>
</dbReference>
<dbReference type="EMBL" id="JAQIFT010000040">
    <property type="protein sequence ID" value="MDA3731820.1"/>
    <property type="molecule type" value="Genomic_DNA"/>
</dbReference>
<protein>
    <submittedName>
        <fullName evidence="3">Extracellular solute-binding protein</fullName>
    </submittedName>
</protein>
<dbReference type="InterPro" id="IPR006059">
    <property type="entry name" value="SBP"/>
</dbReference>
<dbReference type="Pfam" id="PF01547">
    <property type="entry name" value="SBP_bac_1"/>
    <property type="match status" value="1"/>
</dbReference>
<feature type="signal peptide" evidence="2">
    <location>
        <begin position="1"/>
        <end position="21"/>
    </location>
</feature>
<keyword evidence="4" id="KW-1185">Reference proteome</keyword>
<organism evidence="3 4">
    <name type="scientific">Holtiella tumoricola</name>
    <dbReference type="NCBI Taxonomy" id="3018743"/>
    <lineage>
        <taxon>Bacteria</taxon>
        <taxon>Bacillati</taxon>
        <taxon>Bacillota</taxon>
        <taxon>Clostridia</taxon>
        <taxon>Lachnospirales</taxon>
        <taxon>Cellulosilyticaceae</taxon>
        <taxon>Holtiella</taxon>
    </lineage>
</organism>
<comment type="caution">
    <text evidence="3">The sequence shown here is derived from an EMBL/GenBank/DDBJ whole genome shotgun (WGS) entry which is preliminary data.</text>
</comment>
<evidence type="ECO:0000313" key="3">
    <source>
        <dbReference type="EMBL" id="MDA3731820.1"/>
    </source>
</evidence>
<keyword evidence="2" id="KW-0732">Signal</keyword>
<evidence type="ECO:0000313" key="4">
    <source>
        <dbReference type="Proteomes" id="UP001169242"/>
    </source>
</evidence>